<evidence type="ECO:0000313" key="8">
    <source>
        <dbReference type="EMBL" id="MDL9979014.1"/>
    </source>
</evidence>
<evidence type="ECO:0000313" key="9">
    <source>
        <dbReference type="Proteomes" id="UP001235064"/>
    </source>
</evidence>
<keyword evidence="6" id="KW-0800">Toxin</keyword>
<evidence type="ECO:0000256" key="5">
    <source>
        <dbReference type="ARBA" id="ARBA00022842"/>
    </source>
</evidence>
<proteinExistence type="inferred from homology"/>
<dbReference type="SUPFAM" id="SSF88723">
    <property type="entry name" value="PIN domain-like"/>
    <property type="match status" value="1"/>
</dbReference>
<evidence type="ECO:0000256" key="1">
    <source>
        <dbReference type="ARBA" id="ARBA00022649"/>
    </source>
</evidence>
<feature type="binding site" evidence="6">
    <location>
        <position position="15"/>
    </location>
    <ligand>
        <name>Mg(2+)</name>
        <dbReference type="ChEBI" id="CHEBI:18420"/>
    </ligand>
</feature>
<name>A0ABT7MX35_9MICO</name>
<dbReference type="InterPro" id="IPR029060">
    <property type="entry name" value="PIN-like_dom_sf"/>
</dbReference>
<dbReference type="Proteomes" id="UP001235064">
    <property type="component" value="Unassembled WGS sequence"/>
</dbReference>
<accession>A0ABT7MX35</accession>
<keyword evidence="5 6" id="KW-0460">Magnesium</keyword>
<dbReference type="InterPro" id="IPR022907">
    <property type="entry name" value="VapC_family"/>
</dbReference>
<keyword evidence="4 6" id="KW-0378">Hydrolase</keyword>
<comment type="caution">
    <text evidence="8">The sequence shown here is derived from an EMBL/GenBank/DDBJ whole genome shotgun (WGS) entry which is preliminary data.</text>
</comment>
<keyword evidence="1 6" id="KW-1277">Toxin-antitoxin system</keyword>
<dbReference type="Gene3D" id="3.40.50.1010">
    <property type="entry name" value="5'-nuclease"/>
    <property type="match status" value="1"/>
</dbReference>
<evidence type="ECO:0000256" key="3">
    <source>
        <dbReference type="ARBA" id="ARBA00022723"/>
    </source>
</evidence>
<comment type="similarity">
    <text evidence="6">Belongs to the PINc/VapC protein family.</text>
</comment>
<feature type="domain" description="PIN" evidence="7">
    <location>
        <begin position="12"/>
        <end position="129"/>
    </location>
</feature>
<organism evidence="8 9">
    <name type="scientific">Microbacterium candidum</name>
    <dbReference type="NCBI Taxonomy" id="3041922"/>
    <lineage>
        <taxon>Bacteria</taxon>
        <taxon>Bacillati</taxon>
        <taxon>Actinomycetota</taxon>
        <taxon>Actinomycetes</taxon>
        <taxon>Micrococcales</taxon>
        <taxon>Microbacteriaceae</taxon>
        <taxon>Microbacterium</taxon>
    </lineage>
</organism>
<protein>
    <recommendedName>
        <fullName evidence="6">Ribonuclease VapC</fullName>
        <shortName evidence="6">RNase VapC</shortName>
        <ecNumber evidence="6">3.1.-.-</ecNumber>
    </recommendedName>
    <alternativeName>
        <fullName evidence="6">Toxin VapC</fullName>
    </alternativeName>
</protein>
<evidence type="ECO:0000256" key="2">
    <source>
        <dbReference type="ARBA" id="ARBA00022722"/>
    </source>
</evidence>
<dbReference type="EC" id="3.1.-.-" evidence="6"/>
<evidence type="ECO:0000259" key="7">
    <source>
        <dbReference type="Pfam" id="PF01850"/>
    </source>
</evidence>
<feature type="binding site" evidence="6">
    <location>
        <position position="103"/>
    </location>
    <ligand>
        <name>Mg(2+)</name>
        <dbReference type="ChEBI" id="CHEBI:18420"/>
    </ligand>
</feature>
<keyword evidence="3 6" id="KW-0479">Metal-binding</keyword>
<dbReference type="Pfam" id="PF01850">
    <property type="entry name" value="PIN"/>
    <property type="match status" value="1"/>
</dbReference>
<dbReference type="InterPro" id="IPR002716">
    <property type="entry name" value="PIN_dom"/>
</dbReference>
<sequence>MAGVSSATGSQIVFDAGVLIAIFDEGDAHSEWARRVYRDSTSARLLASALTVSESIVHAARDGKALAGHDSVRALDIDVVPLIEGDVVPLAELRARSRLRMPDAVVLHTAIRERAAIATTDARLARIAREHGVEACAPDDENGPLDVAYEGG</sequence>
<comment type="function">
    <text evidence="6">Toxic component of a toxin-antitoxin (TA) system. An RNase.</text>
</comment>
<evidence type="ECO:0000256" key="4">
    <source>
        <dbReference type="ARBA" id="ARBA00022801"/>
    </source>
</evidence>
<evidence type="ECO:0000256" key="6">
    <source>
        <dbReference type="HAMAP-Rule" id="MF_00265"/>
    </source>
</evidence>
<keyword evidence="2 6" id="KW-0540">Nuclease</keyword>
<gene>
    <name evidence="6" type="primary">vapC</name>
    <name evidence="8" type="ORF">QSV35_06695</name>
</gene>
<keyword evidence="9" id="KW-1185">Reference proteome</keyword>
<dbReference type="RefSeq" id="WP_286288452.1">
    <property type="nucleotide sequence ID" value="NZ_JASXSZ010000002.1"/>
</dbReference>
<dbReference type="HAMAP" id="MF_00265">
    <property type="entry name" value="VapC_Nob1"/>
    <property type="match status" value="1"/>
</dbReference>
<dbReference type="EMBL" id="JASXSZ010000002">
    <property type="protein sequence ID" value="MDL9979014.1"/>
    <property type="molecule type" value="Genomic_DNA"/>
</dbReference>
<reference evidence="8 9" key="1">
    <citation type="submission" date="2023-06" db="EMBL/GenBank/DDBJ databases">
        <title>Microbacterium sp. nov., isolated from a waste landfill.</title>
        <authorList>
            <person name="Wen W."/>
        </authorList>
    </citation>
    <scope>NUCLEOTIDE SEQUENCE [LARGE SCALE GENOMIC DNA]</scope>
    <source>
        <strain evidence="8 9">ASV49</strain>
    </source>
</reference>
<comment type="cofactor">
    <cofactor evidence="6">
        <name>Mg(2+)</name>
        <dbReference type="ChEBI" id="CHEBI:18420"/>
    </cofactor>
</comment>